<dbReference type="InterPro" id="IPR011042">
    <property type="entry name" value="6-blade_b-propeller_TolB-like"/>
</dbReference>
<dbReference type="AlphaFoldDB" id="A0A3Q1GAZ4"/>
<evidence type="ECO:0000256" key="1">
    <source>
        <dbReference type="SAM" id="Phobius"/>
    </source>
</evidence>
<dbReference type="Ensembl" id="ENSAPOT00000001752.1">
    <property type="protein sequence ID" value="ENSAPOP00000027303.1"/>
    <property type="gene ID" value="ENSAPOG00000011595.1"/>
</dbReference>
<keyword evidence="3" id="KW-1185">Reference proteome</keyword>
<organism evidence="2 3">
    <name type="scientific">Acanthochromis polyacanthus</name>
    <name type="common">spiny chromis</name>
    <dbReference type="NCBI Taxonomy" id="80966"/>
    <lineage>
        <taxon>Eukaryota</taxon>
        <taxon>Metazoa</taxon>
        <taxon>Chordata</taxon>
        <taxon>Craniata</taxon>
        <taxon>Vertebrata</taxon>
        <taxon>Euteleostomi</taxon>
        <taxon>Actinopterygii</taxon>
        <taxon>Neopterygii</taxon>
        <taxon>Teleostei</taxon>
        <taxon>Neoteleostei</taxon>
        <taxon>Acanthomorphata</taxon>
        <taxon>Ovalentaria</taxon>
        <taxon>Pomacentridae</taxon>
        <taxon>Acanthochromis</taxon>
    </lineage>
</organism>
<proteinExistence type="predicted"/>
<keyword evidence="1" id="KW-0812">Transmembrane</keyword>
<name>A0A3Q1GAZ4_9TELE</name>
<reference evidence="2" key="1">
    <citation type="submission" date="2025-08" db="UniProtKB">
        <authorList>
            <consortium name="Ensembl"/>
        </authorList>
    </citation>
    <scope>IDENTIFICATION</scope>
</reference>
<reference evidence="2" key="2">
    <citation type="submission" date="2025-09" db="UniProtKB">
        <authorList>
            <consortium name="Ensembl"/>
        </authorList>
    </citation>
    <scope>IDENTIFICATION</scope>
</reference>
<dbReference type="InParanoid" id="A0A3Q1GAZ4"/>
<evidence type="ECO:0000313" key="3">
    <source>
        <dbReference type="Proteomes" id="UP000257200"/>
    </source>
</evidence>
<keyword evidence="1" id="KW-1133">Transmembrane helix</keyword>
<dbReference type="Proteomes" id="UP000257200">
    <property type="component" value="Unplaced"/>
</dbReference>
<feature type="transmembrane region" description="Helical" evidence="1">
    <location>
        <begin position="6"/>
        <end position="23"/>
    </location>
</feature>
<dbReference type="GeneTree" id="ENSGT00980000203440"/>
<dbReference type="Gene3D" id="2.120.10.30">
    <property type="entry name" value="TolB, C-terminal domain"/>
    <property type="match status" value="1"/>
</dbReference>
<accession>A0A3Q1GAZ4</accession>
<sequence>MGKLRFISILVAVLAVLLGQRIYSLRKRALATRELVKNHLPNCVLLENLDHGSEDITILGDGLAFISTVS</sequence>
<evidence type="ECO:0000313" key="2">
    <source>
        <dbReference type="Ensembl" id="ENSAPOP00000027303.1"/>
    </source>
</evidence>
<protein>
    <submittedName>
        <fullName evidence="2">Uncharacterized protein</fullName>
    </submittedName>
</protein>
<keyword evidence="1" id="KW-0472">Membrane</keyword>